<dbReference type="STRING" id="1796646.A4V02_08620"/>
<feature type="region of interest" description="Disordered" evidence="2">
    <location>
        <begin position="369"/>
        <end position="393"/>
    </location>
</feature>
<dbReference type="PANTHER" id="PTHR30469:SF33">
    <property type="entry name" value="SLR1207 PROTEIN"/>
    <property type="match status" value="1"/>
</dbReference>
<dbReference type="Pfam" id="PF25990">
    <property type="entry name" value="Beta-barrel_YknX"/>
    <property type="match status" value="1"/>
</dbReference>
<dbReference type="Gene3D" id="2.40.50.100">
    <property type="match status" value="1"/>
</dbReference>
<dbReference type="GO" id="GO:1990281">
    <property type="term" value="C:efflux pump complex"/>
    <property type="evidence" value="ECO:0007669"/>
    <property type="project" value="TreeGrafter"/>
</dbReference>
<evidence type="ECO:0000256" key="2">
    <source>
        <dbReference type="SAM" id="MobiDB-lite"/>
    </source>
</evidence>
<dbReference type="GO" id="GO:0015562">
    <property type="term" value="F:efflux transmembrane transporter activity"/>
    <property type="evidence" value="ECO:0007669"/>
    <property type="project" value="TreeGrafter"/>
</dbReference>
<feature type="region of interest" description="Disordered" evidence="2">
    <location>
        <begin position="302"/>
        <end position="322"/>
    </location>
</feature>
<dbReference type="GeneID" id="65536925"/>
<evidence type="ECO:0000313" key="6">
    <source>
        <dbReference type="EMBL" id="ANU63783.1"/>
    </source>
</evidence>
<dbReference type="Gene3D" id="2.40.420.20">
    <property type="match status" value="1"/>
</dbReference>
<dbReference type="AlphaFoldDB" id="A0A1B1SAH0"/>
<evidence type="ECO:0000259" key="3">
    <source>
        <dbReference type="Pfam" id="PF25917"/>
    </source>
</evidence>
<accession>A0A1B1SAH0</accession>
<sequence length="393" mass="43034">MKPNPHILLFTTLLALSAVSCSKKPQIRLETAKVERADISESVTATGTVESVTQVDVGTQVTGIVDKLYADYNSVVTKGELIAEIEKTLLESELRSADASMESARVTYEYNRTNYERDRQLHDKQLISDYEYQTSLKEYEVSKTAYEKAQADRVRAAKNLNYAEIYSPIDGVVISREVEVGQTVVSSMNVQNLYVIADLDNMQVVGNVDEADIGQVKMGQTATFTVDAYPDDKFEGKVTQVRLNPTTESNVVTYEVIVAAPNPDHKLIPGLTANLSINVTEEKDVLAIPNRSLRFTPREFPDAKGLPHPESSPTAAQATAPGQHTVWVVRGDTLVPVKVTVGESNGNMTQIVSGLNEGETIALEYDTAGMSAPASDQNTEQSPFAPQPPHRKK</sequence>
<dbReference type="InterPro" id="IPR058649">
    <property type="entry name" value="CzcB_C"/>
</dbReference>
<dbReference type="Proteomes" id="UP000186351">
    <property type="component" value="Chromosome"/>
</dbReference>
<dbReference type="PANTHER" id="PTHR30469">
    <property type="entry name" value="MULTIDRUG RESISTANCE PROTEIN MDTA"/>
    <property type="match status" value="1"/>
</dbReference>
<dbReference type="InterPro" id="IPR058625">
    <property type="entry name" value="MdtA-like_BSH"/>
</dbReference>
<dbReference type="InterPro" id="IPR006143">
    <property type="entry name" value="RND_pump_MFP"/>
</dbReference>
<evidence type="ECO:0000259" key="4">
    <source>
        <dbReference type="Pfam" id="PF25975"/>
    </source>
</evidence>
<organism evidence="6 7">
    <name type="scientific">Muribaculum intestinale</name>
    <dbReference type="NCBI Taxonomy" id="1796646"/>
    <lineage>
        <taxon>Bacteria</taxon>
        <taxon>Pseudomonadati</taxon>
        <taxon>Bacteroidota</taxon>
        <taxon>Bacteroidia</taxon>
        <taxon>Bacteroidales</taxon>
        <taxon>Muribaculaceae</taxon>
        <taxon>Muribaculum</taxon>
    </lineage>
</organism>
<accession>A0A1Z2XI90</accession>
<dbReference type="PROSITE" id="PS51257">
    <property type="entry name" value="PROKAR_LIPOPROTEIN"/>
    <property type="match status" value="1"/>
</dbReference>
<comment type="similarity">
    <text evidence="1">Belongs to the membrane fusion protein (MFP) (TC 8.A.1) family.</text>
</comment>
<feature type="domain" description="YknX-like beta-barrel" evidence="5">
    <location>
        <begin position="202"/>
        <end position="277"/>
    </location>
</feature>
<dbReference type="OrthoDB" id="9809068at2"/>
<dbReference type="InterPro" id="IPR058636">
    <property type="entry name" value="Beta-barrel_YknX"/>
</dbReference>
<dbReference type="NCBIfam" id="TIGR01730">
    <property type="entry name" value="RND_mfp"/>
    <property type="match status" value="1"/>
</dbReference>
<keyword evidence="7" id="KW-1185">Reference proteome</keyword>
<evidence type="ECO:0000259" key="5">
    <source>
        <dbReference type="Pfam" id="PF25990"/>
    </source>
</evidence>
<dbReference type="RefSeq" id="WP_068961085.1">
    <property type="nucleotide sequence ID" value="NZ_CAJTAP010000003.1"/>
</dbReference>
<dbReference type="Pfam" id="PF25917">
    <property type="entry name" value="BSH_RND"/>
    <property type="match status" value="1"/>
</dbReference>
<proteinExistence type="inferred from homology"/>
<feature type="domain" description="CzcB-like C-terminal circularly permuted SH3-like" evidence="4">
    <location>
        <begin position="318"/>
        <end position="363"/>
    </location>
</feature>
<protein>
    <submittedName>
        <fullName evidence="6">Uncharacterized protein</fullName>
    </submittedName>
</protein>
<reference evidence="7" key="1">
    <citation type="submission" date="2016-04" db="EMBL/GenBank/DDBJ databases">
        <title>Complete Genome Sequences of Twelve Strains of a Stable Defined Moderately Diverse Mouse Microbiota 2 (sDMDMm2).</title>
        <authorList>
            <person name="Uchimura Y."/>
            <person name="Wyss M."/>
            <person name="Brugiroux S."/>
            <person name="Limenitakis J.P."/>
            <person name="Stecher B."/>
            <person name="McCoy K.D."/>
            <person name="Macpherson A.J."/>
        </authorList>
    </citation>
    <scope>NUCLEOTIDE SEQUENCE [LARGE SCALE GENOMIC DNA]</scope>
    <source>
        <strain evidence="7">YL27</strain>
    </source>
</reference>
<evidence type="ECO:0000313" key="7">
    <source>
        <dbReference type="Proteomes" id="UP000186351"/>
    </source>
</evidence>
<feature type="domain" description="Multidrug resistance protein MdtA-like barrel-sandwich hybrid" evidence="3">
    <location>
        <begin position="54"/>
        <end position="191"/>
    </location>
</feature>
<dbReference type="FunFam" id="2.40.30.170:FF:000010">
    <property type="entry name" value="Efflux RND transporter periplasmic adaptor subunit"/>
    <property type="match status" value="1"/>
</dbReference>
<evidence type="ECO:0000256" key="1">
    <source>
        <dbReference type="ARBA" id="ARBA00009477"/>
    </source>
</evidence>
<dbReference type="Gene3D" id="2.40.30.170">
    <property type="match status" value="1"/>
</dbReference>
<dbReference type="Pfam" id="PF25975">
    <property type="entry name" value="CzcB_C"/>
    <property type="match status" value="1"/>
</dbReference>
<name>A0A1B1SAH0_9BACT</name>
<feature type="compositionally biased region" description="Polar residues" evidence="2">
    <location>
        <begin position="311"/>
        <end position="322"/>
    </location>
</feature>
<gene>
    <name evidence="6" type="ORF">A4V02_08620</name>
</gene>
<dbReference type="EMBL" id="CP015402">
    <property type="protein sequence ID" value="ANU63783.1"/>
    <property type="molecule type" value="Genomic_DNA"/>
</dbReference>
<dbReference type="Gene3D" id="1.10.287.470">
    <property type="entry name" value="Helix hairpin bin"/>
    <property type="match status" value="1"/>
</dbReference>
<feature type="compositionally biased region" description="Polar residues" evidence="2">
    <location>
        <begin position="374"/>
        <end position="384"/>
    </location>
</feature>
<dbReference type="KEGG" id="pary:A4V02_08620"/>
<dbReference type="SUPFAM" id="SSF111369">
    <property type="entry name" value="HlyD-like secretion proteins"/>
    <property type="match status" value="1"/>
</dbReference>